<keyword evidence="3 7" id="KW-0812">Transmembrane</keyword>
<proteinExistence type="inferred from homology"/>
<dbReference type="OrthoDB" id="18585at2759"/>
<name>A0A8S1HI87_9PELO</name>
<evidence type="ECO:0000256" key="2">
    <source>
        <dbReference type="ARBA" id="ARBA00010532"/>
    </source>
</evidence>
<feature type="transmembrane region" description="Helical" evidence="7">
    <location>
        <begin position="484"/>
        <end position="515"/>
    </location>
</feature>
<keyword evidence="6" id="KW-0325">Glycoprotein</keyword>
<comment type="subcellular location">
    <subcellularLocation>
        <location evidence="1">Membrane</location>
    </subcellularLocation>
</comment>
<dbReference type="AlphaFoldDB" id="A0A8S1HI87"/>
<dbReference type="PANTHER" id="PTHR11923:SF103">
    <property type="entry name" value="SCAVENGER RECEPTOR (CD36 FAMILY) RELATED"/>
    <property type="match status" value="1"/>
</dbReference>
<evidence type="ECO:0000256" key="6">
    <source>
        <dbReference type="ARBA" id="ARBA00023180"/>
    </source>
</evidence>
<evidence type="ECO:0000256" key="1">
    <source>
        <dbReference type="ARBA" id="ARBA00004370"/>
    </source>
</evidence>
<dbReference type="EMBL" id="CAJGYM010000069">
    <property type="protein sequence ID" value="CAD6196217.1"/>
    <property type="molecule type" value="Genomic_DNA"/>
</dbReference>
<evidence type="ECO:0000313" key="8">
    <source>
        <dbReference type="EMBL" id="CAD6196217.1"/>
    </source>
</evidence>
<keyword evidence="9" id="KW-1185">Reference proteome</keyword>
<dbReference type="Pfam" id="PF01130">
    <property type="entry name" value="CD36"/>
    <property type="match status" value="1"/>
</dbReference>
<dbReference type="GO" id="GO:0005737">
    <property type="term" value="C:cytoplasm"/>
    <property type="evidence" value="ECO:0007669"/>
    <property type="project" value="TreeGrafter"/>
</dbReference>
<organism evidence="8 9">
    <name type="scientific">Caenorhabditis auriculariae</name>
    <dbReference type="NCBI Taxonomy" id="2777116"/>
    <lineage>
        <taxon>Eukaryota</taxon>
        <taxon>Metazoa</taxon>
        <taxon>Ecdysozoa</taxon>
        <taxon>Nematoda</taxon>
        <taxon>Chromadorea</taxon>
        <taxon>Rhabditida</taxon>
        <taxon>Rhabditina</taxon>
        <taxon>Rhabditomorpha</taxon>
        <taxon>Rhabditoidea</taxon>
        <taxon>Rhabditidae</taxon>
        <taxon>Peloderinae</taxon>
        <taxon>Caenorhabditis</taxon>
    </lineage>
</organism>
<dbReference type="PANTHER" id="PTHR11923">
    <property type="entry name" value="SCAVENGER RECEPTOR CLASS B TYPE-1 SR-B1"/>
    <property type="match status" value="1"/>
</dbReference>
<protein>
    <submittedName>
        <fullName evidence="8">Uncharacterized protein</fullName>
    </submittedName>
</protein>
<dbReference type="Proteomes" id="UP000835052">
    <property type="component" value="Unassembled WGS sequence"/>
</dbReference>
<dbReference type="InterPro" id="IPR002159">
    <property type="entry name" value="CD36_fam"/>
</dbReference>
<comment type="caution">
    <text evidence="8">The sequence shown here is derived from an EMBL/GenBank/DDBJ whole genome shotgun (WGS) entry which is preliminary data.</text>
</comment>
<dbReference type="PRINTS" id="PR01609">
    <property type="entry name" value="CD36FAMILY"/>
</dbReference>
<dbReference type="GO" id="GO:0005044">
    <property type="term" value="F:scavenger receptor activity"/>
    <property type="evidence" value="ECO:0007669"/>
    <property type="project" value="TreeGrafter"/>
</dbReference>
<reference evidence="8" key="1">
    <citation type="submission" date="2020-10" db="EMBL/GenBank/DDBJ databases">
        <authorList>
            <person name="Kikuchi T."/>
        </authorList>
    </citation>
    <scope>NUCLEOTIDE SEQUENCE</scope>
    <source>
        <strain evidence="8">NKZ352</strain>
    </source>
</reference>
<evidence type="ECO:0000256" key="4">
    <source>
        <dbReference type="ARBA" id="ARBA00022989"/>
    </source>
</evidence>
<evidence type="ECO:0000256" key="5">
    <source>
        <dbReference type="ARBA" id="ARBA00023136"/>
    </source>
</evidence>
<dbReference type="GO" id="GO:0016020">
    <property type="term" value="C:membrane"/>
    <property type="evidence" value="ECO:0007669"/>
    <property type="project" value="UniProtKB-SubCell"/>
</dbReference>
<keyword evidence="5 7" id="KW-0472">Membrane</keyword>
<evidence type="ECO:0000313" key="9">
    <source>
        <dbReference type="Proteomes" id="UP000835052"/>
    </source>
</evidence>
<gene>
    <name evidence="8" type="ORF">CAUJ_LOCUS12132</name>
</gene>
<keyword evidence="4 7" id="KW-1133">Transmembrane helix</keyword>
<sequence length="557" mass="63107">MPSAPSSSAATSTSSIGRQKREKRRGCWRFFCAAVLLAVGLLLLLTGLIMHLAVVPTVVENSIIDNSRLLSGSLLMDKWKNPAYKMKFKLFVYSMKNPDEFMAGAIPEVSGSGPYTFDKTMQNHVISTGNGTVKYRRFATFHFNERESCQTCILGNRIWVPNMIYQKFVEAASTEGMRAAGTTLLSQTAFLEVEVDELLFEGYKDPFLDKICEIPFMNFVCEAILDVPDRIGLFYEANNTDSKVIEIADGTADVNDLGKILSYNNEKLLDETWWNTEESRKIRGTDGSLFKPFIQKTDKLYVFVIELCRSIWLEFKEEIEFKGLKAYRFIMPPEVLDPSFEGNEGFCNPTEKRFFDSQNETECWPKGLLEISHCQRSQAPIMISMPNFLFADDEVKKTVKGMNESDLERDGITVDIEPRLGTVLRACRRSQVNIEMWKGKDLTFPINLKKMKSSLIPTVVVHEDIEIDDESLEQIQSQLYDAEWYAYTSATFISVFGALVFIVGAIFLAYLLGAFSKCFGGRPRKHQVSPQRLPPYVPKNGAPLGQTNGNAFHHLYL</sequence>
<evidence type="ECO:0000256" key="7">
    <source>
        <dbReference type="SAM" id="Phobius"/>
    </source>
</evidence>
<accession>A0A8S1HI87</accession>
<comment type="similarity">
    <text evidence="2">Belongs to the CD36 family.</text>
</comment>
<evidence type="ECO:0000256" key="3">
    <source>
        <dbReference type="ARBA" id="ARBA00022692"/>
    </source>
</evidence>
<feature type="transmembrane region" description="Helical" evidence="7">
    <location>
        <begin position="28"/>
        <end position="54"/>
    </location>
</feature>